<feature type="binding site" evidence="8">
    <location>
        <position position="72"/>
    </location>
    <ligand>
        <name>substrate</name>
    </ligand>
</feature>
<evidence type="ECO:0000256" key="8">
    <source>
        <dbReference type="HAMAP-Rule" id="MF_00197"/>
    </source>
</evidence>
<evidence type="ECO:0000256" key="9">
    <source>
        <dbReference type="PROSITE-ProRule" id="PRU10125"/>
    </source>
</evidence>
<comment type="subunit">
    <text evidence="8">Homodimer.</text>
</comment>
<reference evidence="10 11" key="1">
    <citation type="journal article" date="2020" name="Microorganisms">
        <title>New Insight into Antimicrobial Compounds from Food and Marine-Sourced Carnobacterium Species through Phenotype and Genome Analyses.</title>
        <authorList>
            <person name="Begrem S."/>
            <person name="Ivaniuk F."/>
            <person name="Gigout-Chevalier F."/>
            <person name="Kolypczuk L."/>
            <person name="Bonnetot S."/>
            <person name="Leroi F."/>
            <person name="Grovel O."/>
            <person name="Delbarre-Ladrat C."/>
            <person name="Passerini D."/>
        </authorList>
    </citation>
    <scope>NUCLEOTIDE SEQUENCE [LARGE SCALE GENOMIC DNA]</scope>
    <source>
        <strain evidence="10 11">MIP2551</strain>
    </source>
</reference>
<evidence type="ECO:0000313" key="10">
    <source>
        <dbReference type="EMBL" id="MBC9825095.1"/>
    </source>
</evidence>
<evidence type="ECO:0000256" key="1">
    <source>
        <dbReference type="ARBA" id="ARBA00005196"/>
    </source>
</evidence>
<feature type="binding site" evidence="8">
    <location>
        <begin position="233"/>
        <end position="234"/>
    </location>
    <ligand>
        <name>substrate</name>
    </ligand>
</feature>
<dbReference type="NCBIfam" id="TIGR00652">
    <property type="entry name" value="DapF"/>
    <property type="match status" value="1"/>
</dbReference>
<dbReference type="PANTHER" id="PTHR31689:SF0">
    <property type="entry name" value="DIAMINOPIMELATE EPIMERASE"/>
    <property type="match status" value="1"/>
</dbReference>
<dbReference type="Gene3D" id="3.10.310.10">
    <property type="entry name" value="Diaminopimelate Epimerase, Chain A, domain 1"/>
    <property type="match status" value="2"/>
</dbReference>
<name>A0ABR7TAW6_9LACT</name>
<feature type="binding site" evidence="8">
    <location>
        <position position="169"/>
    </location>
    <ligand>
        <name>substrate</name>
    </ligand>
</feature>
<proteinExistence type="inferred from homology"/>
<feature type="active site" evidence="9">
    <location>
        <position position="81"/>
    </location>
</feature>
<evidence type="ECO:0000256" key="5">
    <source>
        <dbReference type="ARBA" id="ARBA00023154"/>
    </source>
</evidence>
<feature type="active site" description="Proton acceptor" evidence="8">
    <location>
        <position position="232"/>
    </location>
</feature>
<dbReference type="Pfam" id="PF01678">
    <property type="entry name" value="DAP_epimerase"/>
    <property type="match status" value="2"/>
</dbReference>
<dbReference type="EC" id="5.1.1.7" evidence="3 8"/>
<organism evidence="10 11">
    <name type="scientific">Carnobacterium inhibens</name>
    <dbReference type="NCBI Taxonomy" id="147709"/>
    <lineage>
        <taxon>Bacteria</taxon>
        <taxon>Bacillati</taxon>
        <taxon>Bacillota</taxon>
        <taxon>Bacilli</taxon>
        <taxon>Lactobacillales</taxon>
        <taxon>Carnobacteriaceae</taxon>
        <taxon>Carnobacterium</taxon>
    </lineage>
</organism>
<dbReference type="InterPro" id="IPR001653">
    <property type="entry name" value="DAP_epimerase_DapF"/>
</dbReference>
<evidence type="ECO:0000256" key="3">
    <source>
        <dbReference type="ARBA" id="ARBA00013080"/>
    </source>
</evidence>
<feature type="binding site" evidence="8">
    <location>
        <position position="205"/>
    </location>
    <ligand>
        <name>substrate</name>
    </ligand>
</feature>
<comment type="caution">
    <text evidence="8">Lacks conserved residue(s) required for the propagation of feature annotation.</text>
</comment>
<dbReference type="GO" id="GO:0008837">
    <property type="term" value="F:diaminopimelate epimerase activity"/>
    <property type="evidence" value="ECO:0007669"/>
    <property type="project" value="UniProtKB-EC"/>
</dbReference>
<keyword evidence="8" id="KW-0963">Cytoplasm</keyword>
<keyword evidence="4 8" id="KW-0028">Amino-acid biosynthesis</keyword>
<feature type="binding site" evidence="8">
    <location>
        <position position="13"/>
    </location>
    <ligand>
        <name>substrate</name>
    </ligand>
</feature>
<dbReference type="HAMAP" id="MF_00197">
    <property type="entry name" value="DAP_epimerase"/>
    <property type="match status" value="1"/>
</dbReference>
<evidence type="ECO:0000313" key="11">
    <source>
        <dbReference type="Proteomes" id="UP000638836"/>
    </source>
</evidence>
<sequence>MELELIKVHGSENEFFILDETVLERTLSEDELVSLTKIITDRNEGLLNGADGVLLVGAAKHKATGESMRVINYDGSEASMCGNGLRTVARYLSEKHNQDELVVETMHADLHVKKAEDLGKDIQTFQVEISPVSFNVDALPFNWADETFIDQELPELAPGLRFSAVAVPNPHLISFVDHKTMESSQLKELATYLNGANPYFPDGVNVSFVEELGNQKIFVRTFERGVGFTNACGTAMAASSLMYVLLKSGKLEEKVQVTNPGGMVQTIVHQKEDGTYWMDLIGNATYLSKISISLKDILNHQLANNKQIRLDENKNYHDFIKHISDINIK</sequence>
<evidence type="ECO:0000256" key="2">
    <source>
        <dbReference type="ARBA" id="ARBA00010219"/>
    </source>
</evidence>
<comment type="pathway">
    <text evidence="1 8">Amino-acid biosynthesis; L-lysine biosynthesis via DAP pathway; DL-2,6-diaminopimelate from LL-2,6-diaminopimelate: step 1/1.</text>
</comment>
<dbReference type="RefSeq" id="WP_023177404.1">
    <property type="nucleotide sequence ID" value="NZ_WNJQ01000003.1"/>
</dbReference>
<evidence type="ECO:0000256" key="6">
    <source>
        <dbReference type="ARBA" id="ARBA00023235"/>
    </source>
</evidence>
<dbReference type="InterPro" id="IPR018510">
    <property type="entry name" value="DAP_epimerase_AS"/>
</dbReference>
<keyword evidence="5 8" id="KW-0457">Lysine biosynthesis</keyword>
<comment type="similarity">
    <text evidence="2 8">Belongs to the diaminopimelate epimerase family.</text>
</comment>
<feature type="binding site" evidence="8">
    <location>
        <begin position="82"/>
        <end position="83"/>
    </location>
    <ligand>
        <name>substrate</name>
    </ligand>
</feature>
<dbReference type="PROSITE" id="PS01326">
    <property type="entry name" value="DAP_EPIMERASE"/>
    <property type="match status" value="1"/>
</dbReference>
<dbReference type="PANTHER" id="PTHR31689">
    <property type="entry name" value="DIAMINOPIMELATE EPIMERASE, CHLOROPLASTIC"/>
    <property type="match status" value="1"/>
</dbReference>
<gene>
    <name evidence="8" type="primary">dapF</name>
    <name evidence="10" type="ORF">GLO26_04525</name>
</gene>
<protein>
    <recommendedName>
        <fullName evidence="3 8">Diaminopimelate epimerase</fullName>
        <shortName evidence="8">DAP epimerase</shortName>
        <ecNumber evidence="3 8">5.1.1.7</ecNumber>
    </recommendedName>
    <alternativeName>
        <fullName evidence="8">PLP-independent amino acid racemase</fullName>
    </alternativeName>
</protein>
<comment type="function">
    <text evidence="8">Catalyzes the stereoinversion of LL-2,6-diaminopimelate (L,L-DAP) to meso-diaminopimelate (meso-DAP), a precursor of L-lysine and an essential component of the bacterial peptidoglycan.</text>
</comment>
<dbReference type="Proteomes" id="UP000638836">
    <property type="component" value="Unassembled WGS sequence"/>
</dbReference>
<keyword evidence="6 8" id="KW-0413">Isomerase</keyword>
<evidence type="ECO:0000256" key="4">
    <source>
        <dbReference type="ARBA" id="ARBA00022605"/>
    </source>
</evidence>
<feature type="active site" description="Proton donor" evidence="8">
    <location>
        <position position="81"/>
    </location>
</feature>
<comment type="catalytic activity">
    <reaction evidence="7 8">
        <text>(2S,6S)-2,6-diaminopimelate = meso-2,6-diaminopimelate</text>
        <dbReference type="Rhea" id="RHEA:15393"/>
        <dbReference type="ChEBI" id="CHEBI:57609"/>
        <dbReference type="ChEBI" id="CHEBI:57791"/>
        <dbReference type="EC" id="5.1.1.7"/>
    </reaction>
</comment>
<keyword evidence="11" id="KW-1185">Reference proteome</keyword>
<dbReference type="EMBL" id="WNJQ01000003">
    <property type="protein sequence ID" value="MBC9825095.1"/>
    <property type="molecule type" value="Genomic_DNA"/>
</dbReference>
<evidence type="ECO:0000256" key="7">
    <source>
        <dbReference type="ARBA" id="ARBA00051712"/>
    </source>
</evidence>
<feature type="site" description="Could be important to modulate the pK values of the two catalytic cysteine residues" evidence="8">
    <location>
        <position position="223"/>
    </location>
</feature>
<accession>A0ABR7TAW6</accession>
<feature type="binding site" evidence="8">
    <location>
        <begin position="223"/>
        <end position="224"/>
    </location>
    <ligand>
        <name>substrate</name>
    </ligand>
</feature>
<comment type="caution">
    <text evidence="10">The sequence shown here is derived from an EMBL/GenBank/DDBJ whole genome shotgun (WGS) entry which is preliminary data.</text>
</comment>
<dbReference type="SUPFAM" id="SSF54506">
    <property type="entry name" value="Diaminopimelate epimerase-like"/>
    <property type="match status" value="2"/>
</dbReference>
<comment type="subcellular location">
    <subcellularLocation>
        <location evidence="8">Cytoplasm</location>
    </subcellularLocation>
</comment>
<feature type="site" description="Could be important to modulate the pK values of the two catalytic cysteine residues" evidence="8">
    <location>
        <position position="171"/>
    </location>
</feature>